<evidence type="ECO:0000313" key="3">
    <source>
        <dbReference type="Proteomes" id="UP000316639"/>
    </source>
</evidence>
<dbReference type="InterPro" id="IPR011008">
    <property type="entry name" value="Dimeric_a/b-barrel"/>
</dbReference>
<name>A0A563ES92_9PSEU</name>
<dbReference type="Proteomes" id="UP000316639">
    <property type="component" value="Unassembled WGS sequence"/>
</dbReference>
<dbReference type="OrthoDB" id="4304335at2"/>
<accession>A0A563ES92</accession>
<evidence type="ECO:0000259" key="1">
    <source>
        <dbReference type="Pfam" id="PF03992"/>
    </source>
</evidence>
<dbReference type="Pfam" id="PF03992">
    <property type="entry name" value="ABM"/>
    <property type="match status" value="1"/>
</dbReference>
<reference evidence="2 3" key="1">
    <citation type="submission" date="2019-07" db="EMBL/GenBank/DDBJ databases">
        <title>Lentzea xizangensis sp. nov., isolated from Qinghai-Tibetan Plateau Soils.</title>
        <authorList>
            <person name="Huang J."/>
        </authorList>
    </citation>
    <scope>NUCLEOTIDE SEQUENCE [LARGE SCALE GENOMIC DNA]</scope>
    <source>
        <strain evidence="2 3">FXJ1.1311</strain>
    </source>
</reference>
<proteinExistence type="predicted"/>
<dbReference type="RefSeq" id="WP_146353552.1">
    <property type="nucleotide sequence ID" value="NZ_VOBR01000012.1"/>
</dbReference>
<keyword evidence="3" id="KW-1185">Reference proteome</keyword>
<organism evidence="2 3">
    <name type="scientific">Lentzea tibetensis</name>
    <dbReference type="NCBI Taxonomy" id="2591470"/>
    <lineage>
        <taxon>Bacteria</taxon>
        <taxon>Bacillati</taxon>
        <taxon>Actinomycetota</taxon>
        <taxon>Actinomycetes</taxon>
        <taxon>Pseudonocardiales</taxon>
        <taxon>Pseudonocardiaceae</taxon>
        <taxon>Lentzea</taxon>
    </lineage>
</organism>
<dbReference type="GO" id="GO:0004497">
    <property type="term" value="F:monooxygenase activity"/>
    <property type="evidence" value="ECO:0007669"/>
    <property type="project" value="UniProtKB-KW"/>
</dbReference>
<sequence>MSQEVQVILYHSSDDEQAVLDAYHESSARMAGTTGLLGNHLLRSVGDPASYTVVSRWASWQVFEEWERSEGHLDQTAPLRPFRDHSRAKPFEVCRVVAAYGAQPEL</sequence>
<gene>
    <name evidence="2" type="ORF">FKR81_19610</name>
</gene>
<keyword evidence="2" id="KW-0560">Oxidoreductase</keyword>
<dbReference type="EMBL" id="VOBR01000012">
    <property type="protein sequence ID" value="TWP50391.1"/>
    <property type="molecule type" value="Genomic_DNA"/>
</dbReference>
<protein>
    <submittedName>
        <fullName evidence="2">Antibiotic biosynthesis monooxygenase</fullName>
    </submittedName>
</protein>
<evidence type="ECO:0000313" key="2">
    <source>
        <dbReference type="EMBL" id="TWP50391.1"/>
    </source>
</evidence>
<comment type="caution">
    <text evidence="2">The sequence shown here is derived from an EMBL/GenBank/DDBJ whole genome shotgun (WGS) entry which is preliminary data.</text>
</comment>
<dbReference type="InterPro" id="IPR007138">
    <property type="entry name" value="ABM_dom"/>
</dbReference>
<feature type="domain" description="ABM" evidence="1">
    <location>
        <begin position="11"/>
        <end position="73"/>
    </location>
</feature>
<keyword evidence="2" id="KW-0503">Monooxygenase</keyword>
<dbReference type="SUPFAM" id="SSF54909">
    <property type="entry name" value="Dimeric alpha+beta barrel"/>
    <property type="match status" value="1"/>
</dbReference>
<dbReference type="Gene3D" id="3.30.70.100">
    <property type="match status" value="1"/>
</dbReference>
<dbReference type="AlphaFoldDB" id="A0A563ES92"/>